<evidence type="ECO:0000313" key="2">
    <source>
        <dbReference type="EMBL" id="EPX82624.1"/>
    </source>
</evidence>
<dbReference type="HOGENOM" id="CLU_1814293_0_0_5"/>
<sequence>MTEDPALLLQITELLRDRAVDKYRRDLAEEAGLRGERDEIDRLRAAARLSSGGVDARQLTGSDTLWQGWLLQRRGDLNTGMAMARAKQAHSIQRARDAFAKDAATRSLQDRAQAKRRAERLAREERMLEDLARLASQREP</sequence>
<dbReference type="OrthoDB" id="7861976at2"/>
<protein>
    <recommendedName>
        <fullName evidence="4">Flagellar FliJ protein</fullName>
    </recommendedName>
</protein>
<dbReference type="RefSeq" id="WP_020039431.1">
    <property type="nucleotide sequence ID" value="NZ_KE557275.1"/>
</dbReference>
<evidence type="ECO:0000313" key="3">
    <source>
        <dbReference type="Proteomes" id="UP000015347"/>
    </source>
</evidence>
<evidence type="ECO:0000256" key="1">
    <source>
        <dbReference type="SAM" id="Coils"/>
    </source>
</evidence>
<gene>
    <name evidence="2" type="ORF">Salmuc_00943</name>
</gene>
<feature type="coiled-coil region" evidence="1">
    <location>
        <begin position="104"/>
        <end position="131"/>
    </location>
</feature>
<name>S9S8R7_9RHOB</name>
<dbReference type="Proteomes" id="UP000015347">
    <property type="component" value="Unassembled WGS sequence"/>
</dbReference>
<accession>S9S8R7</accession>
<dbReference type="AlphaFoldDB" id="S9S8R7"/>
<keyword evidence="1" id="KW-0175">Coiled coil</keyword>
<organism evidence="2 3">
    <name type="scientific">Salipiger mucosus DSM 16094</name>
    <dbReference type="NCBI Taxonomy" id="1123237"/>
    <lineage>
        <taxon>Bacteria</taxon>
        <taxon>Pseudomonadati</taxon>
        <taxon>Pseudomonadota</taxon>
        <taxon>Alphaproteobacteria</taxon>
        <taxon>Rhodobacterales</taxon>
        <taxon>Roseobacteraceae</taxon>
        <taxon>Salipiger</taxon>
    </lineage>
</organism>
<dbReference type="eggNOG" id="ENOG50334YB">
    <property type="taxonomic scope" value="Bacteria"/>
</dbReference>
<evidence type="ECO:0008006" key="4">
    <source>
        <dbReference type="Google" id="ProtNLM"/>
    </source>
</evidence>
<proteinExistence type="predicted"/>
<reference evidence="3" key="1">
    <citation type="journal article" date="2014" name="Stand. Genomic Sci.">
        <title>Genome sequence of the exopolysaccharide-producing Salipiger mucosus type strain (DSM 16094(T)), a moderately halophilic member of the Roseobacter clade.</title>
        <authorList>
            <person name="Riedel T."/>
            <person name="Spring S."/>
            <person name="Fiebig A."/>
            <person name="Petersen J."/>
            <person name="Kyrpides N.C."/>
            <person name="Goker M."/>
            <person name="Klenk H.P."/>
        </authorList>
    </citation>
    <scope>NUCLEOTIDE SEQUENCE [LARGE SCALE GENOMIC DNA]</scope>
    <source>
        <strain evidence="3">DSM 16094</strain>
    </source>
</reference>
<dbReference type="EMBL" id="APVH01000020">
    <property type="protein sequence ID" value="EPX82624.1"/>
    <property type="molecule type" value="Genomic_DNA"/>
</dbReference>
<keyword evidence="3" id="KW-1185">Reference proteome</keyword>
<comment type="caution">
    <text evidence="2">The sequence shown here is derived from an EMBL/GenBank/DDBJ whole genome shotgun (WGS) entry which is preliminary data.</text>
</comment>
<dbReference type="STRING" id="1123237.Salmuc_00943"/>